<dbReference type="InterPro" id="IPR039420">
    <property type="entry name" value="WalR-like"/>
</dbReference>
<comment type="caution">
    <text evidence="8">The sequence shown here is derived from an EMBL/GenBank/DDBJ whole genome shotgun (WGS) entry which is preliminary data.</text>
</comment>
<dbReference type="SMART" id="SM00421">
    <property type="entry name" value="HTH_LUXR"/>
    <property type="match status" value="1"/>
</dbReference>
<evidence type="ECO:0000259" key="6">
    <source>
        <dbReference type="PROSITE" id="PS50043"/>
    </source>
</evidence>
<dbReference type="PANTHER" id="PTHR43214:SF24">
    <property type="entry name" value="TRANSCRIPTIONAL REGULATORY PROTEIN NARL-RELATED"/>
    <property type="match status" value="1"/>
</dbReference>
<proteinExistence type="predicted"/>
<evidence type="ECO:0000259" key="7">
    <source>
        <dbReference type="PROSITE" id="PS50110"/>
    </source>
</evidence>
<dbReference type="GO" id="GO:0000160">
    <property type="term" value="P:phosphorelay signal transduction system"/>
    <property type="evidence" value="ECO:0007669"/>
    <property type="project" value="InterPro"/>
</dbReference>
<evidence type="ECO:0000256" key="5">
    <source>
        <dbReference type="PROSITE-ProRule" id="PRU00169"/>
    </source>
</evidence>
<dbReference type="Pfam" id="PF00196">
    <property type="entry name" value="GerE"/>
    <property type="match status" value="1"/>
</dbReference>
<dbReference type="SUPFAM" id="SSF46894">
    <property type="entry name" value="C-terminal effector domain of the bipartite response regulators"/>
    <property type="match status" value="1"/>
</dbReference>
<dbReference type="GO" id="GO:0003677">
    <property type="term" value="F:DNA binding"/>
    <property type="evidence" value="ECO:0007669"/>
    <property type="project" value="UniProtKB-KW"/>
</dbReference>
<evidence type="ECO:0000313" key="9">
    <source>
        <dbReference type="Proteomes" id="UP000037397"/>
    </source>
</evidence>
<name>A0A0L6CM11_9MICO</name>
<sequence length="240" mass="25379">MEPDRRPGAATMTTPEPVTRVLLVDDDPLVCQGLEMILASAADVAVVGVVHDGDQVIDAIHRHAPDVVLLDVRMTRQDGITTAAAVSRLPSAPRVLMLTTFDHDDVMLRSVHAGAAGFLLKTSSPVEIIEAVRSVATGAGALSPKSTEQLLTHVRTDVDPRREQARTALQTLSPREMQVARALRRGLSNADIARELYVSEATVKTQLSSALVKVAPTLGALGLQGRVGLAVLVTHAGGES</sequence>
<keyword evidence="3" id="KW-0238">DNA-binding</keyword>
<dbReference type="Gene3D" id="3.40.50.2300">
    <property type="match status" value="1"/>
</dbReference>
<feature type="domain" description="HTH luxR-type" evidence="6">
    <location>
        <begin position="165"/>
        <end position="237"/>
    </location>
</feature>
<dbReference type="Pfam" id="PF00072">
    <property type="entry name" value="Response_reg"/>
    <property type="match status" value="1"/>
</dbReference>
<evidence type="ECO:0000313" key="8">
    <source>
        <dbReference type="EMBL" id="KNX38558.1"/>
    </source>
</evidence>
<organism evidence="8 9">
    <name type="scientific">Luteipulveratus halotolerans</name>
    <dbReference type="NCBI Taxonomy" id="1631356"/>
    <lineage>
        <taxon>Bacteria</taxon>
        <taxon>Bacillati</taxon>
        <taxon>Actinomycetota</taxon>
        <taxon>Actinomycetes</taxon>
        <taxon>Micrococcales</taxon>
        <taxon>Dermacoccaceae</taxon>
        <taxon>Luteipulveratus</taxon>
    </lineage>
</organism>
<dbReference type="PROSITE" id="PS50043">
    <property type="entry name" value="HTH_LUXR_2"/>
    <property type="match status" value="1"/>
</dbReference>
<evidence type="ECO:0008006" key="10">
    <source>
        <dbReference type="Google" id="ProtNLM"/>
    </source>
</evidence>
<dbReference type="InterPro" id="IPR058245">
    <property type="entry name" value="NreC/VraR/RcsB-like_REC"/>
</dbReference>
<dbReference type="CDD" id="cd17535">
    <property type="entry name" value="REC_NarL-like"/>
    <property type="match status" value="1"/>
</dbReference>
<protein>
    <recommendedName>
        <fullName evidence="10">LuxR family transcriptional regulator</fullName>
    </recommendedName>
</protein>
<feature type="modified residue" description="4-aspartylphosphate" evidence="5">
    <location>
        <position position="71"/>
    </location>
</feature>
<keyword evidence="9" id="KW-1185">Reference proteome</keyword>
<dbReference type="InterPro" id="IPR011006">
    <property type="entry name" value="CheY-like_superfamily"/>
</dbReference>
<dbReference type="PANTHER" id="PTHR43214">
    <property type="entry name" value="TWO-COMPONENT RESPONSE REGULATOR"/>
    <property type="match status" value="1"/>
</dbReference>
<keyword evidence="1 5" id="KW-0597">Phosphoprotein</keyword>
<feature type="domain" description="Response regulatory" evidence="7">
    <location>
        <begin position="20"/>
        <end position="136"/>
    </location>
</feature>
<evidence type="ECO:0000256" key="1">
    <source>
        <dbReference type="ARBA" id="ARBA00022553"/>
    </source>
</evidence>
<accession>A0A0L6CM11</accession>
<evidence type="ECO:0000256" key="4">
    <source>
        <dbReference type="ARBA" id="ARBA00023163"/>
    </source>
</evidence>
<dbReference type="PROSITE" id="PS50110">
    <property type="entry name" value="RESPONSE_REGULATORY"/>
    <property type="match status" value="1"/>
</dbReference>
<dbReference type="InterPro" id="IPR000792">
    <property type="entry name" value="Tscrpt_reg_LuxR_C"/>
</dbReference>
<dbReference type="PRINTS" id="PR00038">
    <property type="entry name" value="HTHLUXR"/>
</dbReference>
<keyword evidence="4" id="KW-0804">Transcription</keyword>
<dbReference type="SMART" id="SM00448">
    <property type="entry name" value="REC"/>
    <property type="match status" value="1"/>
</dbReference>
<gene>
    <name evidence="8" type="ORF">VV01_17650</name>
</gene>
<dbReference type="STRING" id="1631356.VV01_17650"/>
<dbReference type="InterPro" id="IPR016032">
    <property type="entry name" value="Sig_transdc_resp-reg_C-effctor"/>
</dbReference>
<dbReference type="Proteomes" id="UP000037397">
    <property type="component" value="Unassembled WGS sequence"/>
</dbReference>
<dbReference type="AlphaFoldDB" id="A0A0L6CM11"/>
<evidence type="ECO:0000256" key="2">
    <source>
        <dbReference type="ARBA" id="ARBA00023015"/>
    </source>
</evidence>
<dbReference type="GO" id="GO:0006355">
    <property type="term" value="P:regulation of DNA-templated transcription"/>
    <property type="evidence" value="ECO:0007669"/>
    <property type="project" value="InterPro"/>
</dbReference>
<dbReference type="EMBL" id="LAIR01000002">
    <property type="protein sequence ID" value="KNX38558.1"/>
    <property type="molecule type" value="Genomic_DNA"/>
</dbReference>
<dbReference type="PROSITE" id="PS00622">
    <property type="entry name" value="HTH_LUXR_1"/>
    <property type="match status" value="1"/>
</dbReference>
<dbReference type="SUPFAM" id="SSF52172">
    <property type="entry name" value="CheY-like"/>
    <property type="match status" value="1"/>
</dbReference>
<dbReference type="InterPro" id="IPR001789">
    <property type="entry name" value="Sig_transdc_resp-reg_receiver"/>
</dbReference>
<dbReference type="CDD" id="cd06170">
    <property type="entry name" value="LuxR_C_like"/>
    <property type="match status" value="1"/>
</dbReference>
<reference evidence="9" key="1">
    <citation type="submission" date="2015-03" db="EMBL/GenBank/DDBJ databases">
        <title>Luteipulveratus halotolerans sp. nov., a novel actinobacterium (Dermacoccaceae) from Sarawak, Malaysia.</title>
        <authorList>
            <person name="Juboi H."/>
            <person name="Basik A."/>
            <person name="Shamsul S.S."/>
            <person name="Arnold P."/>
            <person name="Schmitt E.K."/>
            <person name="Sanglier J.-J."/>
            <person name="Yeo T."/>
        </authorList>
    </citation>
    <scope>NUCLEOTIDE SEQUENCE [LARGE SCALE GENOMIC DNA]</scope>
    <source>
        <strain evidence="9">C296001</strain>
    </source>
</reference>
<evidence type="ECO:0000256" key="3">
    <source>
        <dbReference type="ARBA" id="ARBA00023125"/>
    </source>
</evidence>
<keyword evidence="2" id="KW-0805">Transcription regulation</keyword>